<feature type="active site" description="Proton acceptor" evidence="2">
    <location>
        <position position="129"/>
    </location>
</feature>
<dbReference type="EC" id="3.1.4.58" evidence="2"/>
<proteinExistence type="inferred from homology"/>
<feature type="short sequence motif" description="HXTX 2" evidence="2">
    <location>
        <begin position="129"/>
        <end position="132"/>
    </location>
</feature>
<evidence type="ECO:0000256" key="2">
    <source>
        <dbReference type="HAMAP-Rule" id="MF_01940"/>
    </source>
</evidence>
<dbReference type="OrthoDB" id="7061261at2"/>
<feature type="active site" description="Proton donor" evidence="2">
    <location>
        <position position="46"/>
    </location>
</feature>
<dbReference type="PANTHER" id="PTHR35561:SF1">
    <property type="entry name" value="RNA 2',3'-CYCLIC PHOSPHODIESTERASE"/>
    <property type="match status" value="1"/>
</dbReference>
<evidence type="ECO:0000313" key="4">
    <source>
        <dbReference type="EMBL" id="SFU27453.1"/>
    </source>
</evidence>
<dbReference type="AlphaFoldDB" id="A0A1I7EU66"/>
<dbReference type="InterPro" id="IPR012386">
    <property type="entry name" value="Cyclic-nucl_3Pdiesterase"/>
</dbReference>
<dbReference type="GO" id="GO:0008664">
    <property type="term" value="F:RNA 2',3'-cyclic 3'-phosphodiesterase activity"/>
    <property type="evidence" value="ECO:0007669"/>
    <property type="project" value="UniProtKB-EC"/>
</dbReference>
<dbReference type="NCBIfam" id="TIGR02258">
    <property type="entry name" value="2_5_ligase"/>
    <property type="match status" value="1"/>
</dbReference>
<evidence type="ECO:0000313" key="5">
    <source>
        <dbReference type="Proteomes" id="UP000183926"/>
    </source>
</evidence>
<dbReference type="InterPro" id="IPR004175">
    <property type="entry name" value="RNA_CPDase"/>
</dbReference>
<dbReference type="GO" id="GO:0004113">
    <property type="term" value="F:2',3'-cyclic-nucleotide 3'-phosphodiesterase activity"/>
    <property type="evidence" value="ECO:0007669"/>
    <property type="project" value="InterPro"/>
</dbReference>
<comment type="catalytic activity">
    <reaction evidence="2">
        <text>a 3'-end 2',3'-cyclophospho-ribonucleotide-RNA + H2O = a 3'-end 2'-phospho-ribonucleotide-RNA + H(+)</text>
        <dbReference type="Rhea" id="RHEA:11828"/>
        <dbReference type="Rhea" id="RHEA-COMP:10464"/>
        <dbReference type="Rhea" id="RHEA-COMP:17353"/>
        <dbReference type="ChEBI" id="CHEBI:15377"/>
        <dbReference type="ChEBI" id="CHEBI:15378"/>
        <dbReference type="ChEBI" id="CHEBI:83064"/>
        <dbReference type="ChEBI" id="CHEBI:173113"/>
        <dbReference type="EC" id="3.1.4.58"/>
    </reaction>
</comment>
<comment type="function">
    <text evidence="2">Hydrolyzes RNA 2',3'-cyclic phosphodiester to an RNA 2'-phosphomonoester.</text>
</comment>
<reference evidence="4 5" key="1">
    <citation type="submission" date="2016-10" db="EMBL/GenBank/DDBJ databases">
        <authorList>
            <person name="de Groot N.N."/>
        </authorList>
    </citation>
    <scope>NUCLEOTIDE SEQUENCE [LARGE SCALE GENOMIC DNA]</scope>
    <source>
        <strain evidence="4 5">Nm24</strain>
    </source>
</reference>
<dbReference type="InterPro" id="IPR014051">
    <property type="entry name" value="Phosphoesterase_HXTX"/>
</dbReference>
<gene>
    <name evidence="4" type="ORF">SAMN05216339_10130</name>
</gene>
<keyword evidence="1 2" id="KW-0378">Hydrolase</keyword>
<dbReference type="Pfam" id="PF02834">
    <property type="entry name" value="LigT_PEase"/>
    <property type="match status" value="1"/>
</dbReference>
<dbReference type="SUPFAM" id="SSF55144">
    <property type="entry name" value="LigT-like"/>
    <property type="match status" value="1"/>
</dbReference>
<dbReference type="EMBL" id="FPBL01000001">
    <property type="protein sequence ID" value="SFU27453.1"/>
    <property type="molecule type" value="Genomic_DNA"/>
</dbReference>
<feature type="short sequence motif" description="HXTX 1" evidence="2">
    <location>
        <begin position="46"/>
        <end position="49"/>
    </location>
</feature>
<feature type="domain" description="Phosphoesterase HXTX" evidence="3">
    <location>
        <begin position="18"/>
        <end position="90"/>
    </location>
</feature>
<organism evidence="4 5">
    <name type="scientific">Nitrosomonas eutropha</name>
    <dbReference type="NCBI Taxonomy" id="916"/>
    <lineage>
        <taxon>Bacteria</taxon>
        <taxon>Pseudomonadati</taxon>
        <taxon>Pseudomonadota</taxon>
        <taxon>Betaproteobacteria</taxon>
        <taxon>Nitrosomonadales</taxon>
        <taxon>Nitrosomonadaceae</taxon>
        <taxon>Nitrosomonas</taxon>
    </lineage>
</organism>
<accession>A0A1I7EU66</accession>
<name>A0A1I7EU66_9PROT</name>
<comment type="similarity">
    <text evidence="2">Belongs to the 2H phosphoesterase superfamily. ThpR family.</text>
</comment>
<dbReference type="RefSeq" id="WP_074925756.1">
    <property type="nucleotide sequence ID" value="NZ_FPBL01000001.1"/>
</dbReference>
<protein>
    <recommendedName>
        <fullName evidence="2">RNA 2',3'-cyclic phosphodiesterase</fullName>
        <shortName evidence="2">RNA 2',3'-CPDase</shortName>
        <ecNumber evidence="2">3.1.4.58</ecNumber>
    </recommendedName>
</protein>
<dbReference type="Gene3D" id="3.90.1140.10">
    <property type="entry name" value="Cyclic phosphodiesterase"/>
    <property type="match status" value="1"/>
</dbReference>
<dbReference type="Pfam" id="PF07823">
    <property type="entry name" value="CPDase"/>
    <property type="match status" value="1"/>
</dbReference>
<dbReference type="PANTHER" id="PTHR35561">
    <property type="entry name" value="RNA 2',3'-CYCLIC PHOSPHODIESTERASE"/>
    <property type="match status" value="1"/>
</dbReference>
<dbReference type="GO" id="GO:0016874">
    <property type="term" value="F:ligase activity"/>
    <property type="evidence" value="ECO:0007669"/>
    <property type="project" value="UniProtKB-KW"/>
</dbReference>
<keyword evidence="4" id="KW-0436">Ligase</keyword>
<dbReference type="HAMAP" id="MF_01940">
    <property type="entry name" value="RNA_CPDase"/>
    <property type="match status" value="1"/>
</dbReference>
<dbReference type="Proteomes" id="UP000183926">
    <property type="component" value="Unassembled WGS sequence"/>
</dbReference>
<dbReference type="InterPro" id="IPR009097">
    <property type="entry name" value="Cyclic_Pdiesterase"/>
</dbReference>
<evidence type="ECO:0000259" key="3">
    <source>
        <dbReference type="Pfam" id="PF02834"/>
    </source>
</evidence>
<evidence type="ECO:0000256" key="1">
    <source>
        <dbReference type="ARBA" id="ARBA00022801"/>
    </source>
</evidence>
<sequence>MPGAAHSVRLFLALWPQDIARDQLAKLARQLVDDCSGRCIQSKNLHLTLAFMGEIDPGNIPRLCQAAPIIQQSPFNLTLDKVHFWKKAGVMVAGTSQCPAELTALVQDLQHLLSALKIRYDDTHLFTPHVTLIRNVRHCSLPDSIQAIDWPVTQWSLVQSRQTPYESVYQSLADWALEPQDSDEHHRA</sequence>